<dbReference type="OMA" id="CDLFRIK"/>
<dbReference type="EMBL" id="KZ293694">
    <property type="protein sequence ID" value="PBK84952.1"/>
    <property type="molecule type" value="Genomic_DNA"/>
</dbReference>
<evidence type="ECO:0000313" key="2">
    <source>
        <dbReference type="Proteomes" id="UP000217790"/>
    </source>
</evidence>
<name>A0A2H3D0I9_ARMGA</name>
<proteinExistence type="predicted"/>
<dbReference type="Proteomes" id="UP000217790">
    <property type="component" value="Unassembled WGS sequence"/>
</dbReference>
<keyword evidence="2" id="KW-1185">Reference proteome</keyword>
<evidence type="ECO:0000313" key="1">
    <source>
        <dbReference type="EMBL" id="PBK84952.1"/>
    </source>
</evidence>
<organism evidence="1 2">
    <name type="scientific">Armillaria gallica</name>
    <name type="common">Bulbous honey fungus</name>
    <name type="synonym">Armillaria bulbosa</name>
    <dbReference type="NCBI Taxonomy" id="47427"/>
    <lineage>
        <taxon>Eukaryota</taxon>
        <taxon>Fungi</taxon>
        <taxon>Dikarya</taxon>
        <taxon>Basidiomycota</taxon>
        <taxon>Agaricomycotina</taxon>
        <taxon>Agaricomycetes</taxon>
        <taxon>Agaricomycetidae</taxon>
        <taxon>Agaricales</taxon>
        <taxon>Marasmiineae</taxon>
        <taxon>Physalacriaceae</taxon>
        <taxon>Armillaria</taxon>
    </lineage>
</organism>
<dbReference type="OrthoDB" id="3365698at2759"/>
<dbReference type="InParanoid" id="A0A2H3D0I9"/>
<reference evidence="2" key="1">
    <citation type="journal article" date="2017" name="Nat. Ecol. Evol.">
        <title>Genome expansion and lineage-specific genetic innovations in the forest pathogenic fungi Armillaria.</title>
        <authorList>
            <person name="Sipos G."/>
            <person name="Prasanna A.N."/>
            <person name="Walter M.C."/>
            <person name="O'Connor E."/>
            <person name="Balint B."/>
            <person name="Krizsan K."/>
            <person name="Kiss B."/>
            <person name="Hess J."/>
            <person name="Varga T."/>
            <person name="Slot J."/>
            <person name="Riley R."/>
            <person name="Boka B."/>
            <person name="Rigling D."/>
            <person name="Barry K."/>
            <person name="Lee J."/>
            <person name="Mihaltcheva S."/>
            <person name="LaButti K."/>
            <person name="Lipzen A."/>
            <person name="Waldron R."/>
            <person name="Moloney N.M."/>
            <person name="Sperisen C."/>
            <person name="Kredics L."/>
            <person name="Vagvoelgyi C."/>
            <person name="Patrignani A."/>
            <person name="Fitzpatrick D."/>
            <person name="Nagy I."/>
            <person name="Doyle S."/>
            <person name="Anderson J.B."/>
            <person name="Grigoriev I.V."/>
            <person name="Gueldener U."/>
            <person name="Muensterkoetter M."/>
            <person name="Nagy L.G."/>
        </authorList>
    </citation>
    <scope>NUCLEOTIDE SEQUENCE [LARGE SCALE GENOMIC DNA]</scope>
    <source>
        <strain evidence="2">Ar21-2</strain>
    </source>
</reference>
<protein>
    <submittedName>
        <fullName evidence="1">Uncharacterized protein</fullName>
    </submittedName>
</protein>
<gene>
    <name evidence="1" type="ORF">ARMGADRAFT_1087855</name>
</gene>
<sequence length="180" mass="20078">MDYITLLAFRQFEVLAASPGVPWSFQAIEYTCLIGLFHRSQCSLSVLTISIPILDIFLNASIARDAFKALSLEQGAVPFLEQLYITDTPIHMENSGLLEDAGGFHEMFLSRLDGDGRLDTLHLSLKIDWSLQPLTLPVPQDSPFCDLFRIKDQGMDVQFFFDMKDCLVGEEAGASFFGSS</sequence>
<accession>A0A2H3D0I9</accession>
<dbReference type="AlphaFoldDB" id="A0A2H3D0I9"/>